<protein>
    <submittedName>
        <fullName evidence="6">4Fe-4S dicluster domain-containing protein</fullName>
    </submittedName>
</protein>
<evidence type="ECO:0000256" key="3">
    <source>
        <dbReference type="ARBA" id="ARBA00023014"/>
    </source>
</evidence>
<dbReference type="PROSITE" id="PS00198">
    <property type="entry name" value="4FE4S_FER_1"/>
    <property type="match status" value="1"/>
</dbReference>
<evidence type="ECO:0000259" key="5">
    <source>
        <dbReference type="PROSITE" id="PS51379"/>
    </source>
</evidence>
<dbReference type="RefSeq" id="WP_118234489.1">
    <property type="nucleotide sequence ID" value="NZ_QRHL01000014.1"/>
</dbReference>
<dbReference type="InterPro" id="IPR008254">
    <property type="entry name" value="Flavodoxin/NO_synth"/>
</dbReference>
<dbReference type="InterPro" id="IPR029039">
    <property type="entry name" value="Flavoprotein-like_sf"/>
</dbReference>
<dbReference type="PROSITE" id="PS50902">
    <property type="entry name" value="FLAVODOXIN_LIKE"/>
    <property type="match status" value="1"/>
</dbReference>
<keyword evidence="1" id="KW-0479">Metal-binding</keyword>
<dbReference type="GO" id="GO:0051536">
    <property type="term" value="F:iron-sulfur cluster binding"/>
    <property type="evidence" value="ECO:0007669"/>
    <property type="project" value="UniProtKB-KW"/>
</dbReference>
<proteinExistence type="predicted"/>
<name>A0A414PST5_FUSMR</name>
<dbReference type="SUPFAM" id="SSF52218">
    <property type="entry name" value="Flavoproteins"/>
    <property type="match status" value="1"/>
</dbReference>
<sequence>MTISRVKYYYFSPTNTTKKVVEKIARGIGKDIIEENITFIEKNSKEYVNEEDTLVIVGVPVYGGRVPQIILETLRGIKGSGYAVPVVVYGNRAYEDALVELEDILEKNGFSILAGGAFIGEHSYTRKVGTNRPDGNDLDIAFNFGKKIAEKIEKEDYSKPILLGNHPYKPDMPVRVFAPSSNDRCILCKKCWKVCPVGAIDSNNPKNVDIEKCIHCYACIKICEFEGREVINNPVQPIIEMLESKFRERKEPELFL</sequence>
<evidence type="ECO:0000256" key="2">
    <source>
        <dbReference type="ARBA" id="ARBA00023004"/>
    </source>
</evidence>
<evidence type="ECO:0000313" key="6">
    <source>
        <dbReference type="EMBL" id="RHF71546.1"/>
    </source>
</evidence>
<dbReference type="InterPro" id="IPR017896">
    <property type="entry name" value="4Fe4S_Fe-S-bd"/>
</dbReference>
<organism evidence="6 7">
    <name type="scientific">Fusobacterium mortiferum</name>
    <dbReference type="NCBI Taxonomy" id="850"/>
    <lineage>
        <taxon>Bacteria</taxon>
        <taxon>Fusobacteriati</taxon>
        <taxon>Fusobacteriota</taxon>
        <taxon>Fusobacteriia</taxon>
        <taxon>Fusobacteriales</taxon>
        <taxon>Fusobacteriaceae</taxon>
        <taxon>Fusobacterium</taxon>
    </lineage>
</organism>
<dbReference type="PANTHER" id="PTHR43122:SF1">
    <property type="entry name" value="IRON-SULFUR-BINDING PROTEIN"/>
    <property type="match status" value="1"/>
</dbReference>
<keyword evidence="2" id="KW-0408">Iron</keyword>
<comment type="caution">
    <text evidence="6">The sequence shown here is derived from an EMBL/GenBank/DDBJ whole genome shotgun (WGS) entry which is preliminary data.</text>
</comment>
<dbReference type="SUPFAM" id="SSF54862">
    <property type="entry name" value="4Fe-4S ferredoxins"/>
    <property type="match status" value="1"/>
</dbReference>
<dbReference type="EMBL" id="QRHL01000014">
    <property type="protein sequence ID" value="RHF71546.1"/>
    <property type="molecule type" value="Genomic_DNA"/>
</dbReference>
<dbReference type="Gene3D" id="3.30.70.20">
    <property type="match status" value="1"/>
</dbReference>
<gene>
    <name evidence="6" type="ORF">DW663_08425</name>
</gene>
<evidence type="ECO:0000313" key="7">
    <source>
        <dbReference type="Proteomes" id="UP000284676"/>
    </source>
</evidence>
<feature type="domain" description="4Fe-4S ferredoxin-type" evidence="5">
    <location>
        <begin position="177"/>
        <end position="205"/>
    </location>
</feature>
<feature type="domain" description="Flavodoxin-like" evidence="4">
    <location>
        <begin position="6"/>
        <end position="149"/>
    </location>
</feature>
<dbReference type="Gene3D" id="3.40.50.360">
    <property type="match status" value="1"/>
</dbReference>
<dbReference type="GO" id="GO:0010181">
    <property type="term" value="F:FMN binding"/>
    <property type="evidence" value="ECO:0007669"/>
    <property type="project" value="InterPro"/>
</dbReference>
<dbReference type="InterPro" id="IPR017900">
    <property type="entry name" value="4Fe4S_Fe_S_CS"/>
</dbReference>
<dbReference type="Proteomes" id="UP000284676">
    <property type="component" value="Unassembled WGS sequence"/>
</dbReference>
<evidence type="ECO:0000256" key="1">
    <source>
        <dbReference type="ARBA" id="ARBA00022723"/>
    </source>
</evidence>
<dbReference type="PROSITE" id="PS51379">
    <property type="entry name" value="4FE4S_FER_2"/>
    <property type="match status" value="2"/>
</dbReference>
<keyword evidence="3" id="KW-0411">Iron-sulfur</keyword>
<feature type="domain" description="4Fe-4S ferredoxin-type" evidence="5">
    <location>
        <begin position="208"/>
        <end position="233"/>
    </location>
</feature>
<dbReference type="PANTHER" id="PTHR43122">
    <property type="entry name" value="FERREDOXIN SUBUNIT OF PYRUVATE:FLAVODOXIN OXIDOREDUCTASE-RELATED"/>
    <property type="match status" value="1"/>
</dbReference>
<dbReference type="Pfam" id="PF13237">
    <property type="entry name" value="Fer4_10"/>
    <property type="match status" value="1"/>
</dbReference>
<dbReference type="GO" id="GO:0046872">
    <property type="term" value="F:metal ion binding"/>
    <property type="evidence" value="ECO:0007669"/>
    <property type="project" value="UniProtKB-KW"/>
</dbReference>
<reference evidence="6 7" key="1">
    <citation type="submission" date="2018-08" db="EMBL/GenBank/DDBJ databases">
        <title>A genome reference for cultivated species of the human gut microbiota.</title>
        <authorList>
            <person name="Zou Y."/>
            <person name="Xue W."/>
            <person name="Luo G."/>
        </authorList>
    </citation>
    <scope>NUCLEOTIDE SEQUENCE [LARGE SCALE GENOMIC DNA]</scope>
    <source>
        <strain evidence="6 7">AM25-1</strain>
    </source>
</reference>
<dbReference type="AlphaFoldDB" id="A0A414PST5"/>
<evidence type="ECO:0000259" key="4">
    <source>
        <dbReference type="PROSITE" id="PS50902"/>
    </source>
</evidence>
<accession>A0A414PST5</accession>